<reference evidence="2 3" key="1">
    <citation type="journal article" date="2018" name="PLoS ONE">
        <title>The draft genome of Kipferlia bialata reveals reductive genome evolution in fornicate parasites.</title>
        <authorList>
            <person name="Tanifuji G."/>
            <person name="Takabayashi S."/>
            <person name="Kume K."/>
            <person name="Takagi M."/>
            <person name="Nakayama T."/>
            <person name="Kamikawa R."/>
            <person name="Inagaki Y."/>
            <person name="Hashimoto T."/>
        </authorList>
    </citation>
    <scope>NUCLEOTIDE SEQUENCE [LARGE SCALE GENOMIC DNA]</scope>
    <source>
        <strain evidence="2">NY0173</strain>
    </source>
</reference>
<dbReference type="InterPro" id="IPR027417">
    <property type="entry name" value="P-loop_NTPase"/>
</dbReference>
<feature type="non-terminal residue" evidence="2">
    <location>
        <position position="1"/>
    </location>
</feature>
<accession>A0A9K3DA63</accession>
<feature type="region of interest" description="Disordered" evidence="1">
    <location>
        <begin position="1"/>
        <end position="22"/>
    </location>
</feature>
<dbReference type="AlphaFoldDB" id="A0A9K3DA63"/>
<dbReference type="Proteomes" id="UP000265618">
    <property type="component" value="Unassembled WGS sequence"/>
</dbReference>
<feature type="region of interest" description="Disordered" evidence="1">
    <location>
        <begin position="57"/>
        <end position="80"/>
    </location>
</feature>
<name>A0A9K3DA63_9EUKA</name>
<proteinExistence type="predicted"/>
<evidence type="ECO:0000256" key="1">
    <source>
        <dbReference type="SAM" id="MobiDB-lite"/>
    </source>
</evidence>
<organism evidence="2 3">
    <name type="scientific">Kipferlia bialata</name>
    <dbReference type="NCBI Taxonomy" id="797122"/>
    <lineage>
        <taxon>Eukaryota</taxon>
        <taxon>Metamonada</taxon>
        <taxon>Carpediemonas-like organisms</taxon>
        <taxon>Kipferlia</taxon>
    </lineage>
</organism>
<evidence type="ECO:0000313" key="2">
    <source>
        <dbReference type="EMBL" id="GIQ91741.1"/>
    </source>
</evidence>
<dbReference type="EMBL" id="BDIP01008253">
    <property type="protein sequence ID" value="GIQ91741.1"/>
    <property type="molecule type" value="Genomic_DNA"/>
</dbReference>
<dbReference type="SUPFAM" id="SSF52540">
    <property type="entry name" value="P-loop containing nucleoside triphosphate hydrolases"/>
    <property type="match status" value="1"/>
</dbReference>
<gene>
    <name evidence="2" type="ORF">KIPB_015123</name>
</gene>
<keyword evidence="3" id="KW-1185">Reference proteome</keyword>
<feature type="non-terminal residue" evidence="2">
    <location>
        <position position="120"/>
    </location>
</feature>
<comment type="caution">
    <text evidence="2">The sequence shown here is derived from an EMBL/GenBank/DDBJ whole genome shotgun (WGS) entry which is preliminary data.</text>
</comment>
<dbReference type="Gene3D" id="3.40.850.10">
    <property type="entry name" value="Kinesin motor domain"/>
    <property type="match status" value="1"/>
</dbReference>
<protein>
    <submittedName>
        <fullName evidence="2">Uncharacterized protein</fullName>
    </submittedName>
</protein>
<dbReference type="InterPro" id="IPR036961">
    <property type="entry name" value="Kinesin_motor_dom_sf"/>
</dbReference>
<feature type="compositionally biased region" description="Basic and acidic residues" evidence="1">
    <location>
        <begin position="57"/>
        <end position="75"/>
    </location>
</feature>
<sequence>EESSGSCLSVSRQGNSLGLTTADGSEHRFFSPHCMSGLTQAEMYRCVAAPVADSVWRQEEAGRERERGPKGESEVKSGAVVLLGPPGSGKTYAAEGVIEHPSARGVVFRLVGHALRYIYI</sequence>
<evidence type="ECO:0000313" key="3">
    <source>
        <dbReference type="Proteomes" id="UP000265618"/>
    </source>
</evidence>